<dbReference type="PANTHER" id="PTHR21184">
    <property type="entry name" value="MENORIN (DENDRITIC BRANCHING PROTEIN)"/>
    <property type="match status" value="1"/>
</dbReference>
<dbReference type="Proteomes" id="UP001208570">
    <property type="component" value="Unassembled WGS sequence"/>
</dbReference>
<sequence>MGNAMMIEGDVLLRGQGTDNQQLIPIMAHPPQTDSDITLYEWLQLATNAHKGIKLDFKSIESVDLALQIVEQSKAKLSVPVQLSAEVAEGPNSFMAPNKYLDPRRFIKQCMTAFPESTLSLGWTNGWSTDGVQIYSWSMVKVMHDIVASADVQQPLTFNVRAKLVKNSLTQLKWLMEMTGGTLTLFSPQLDKLNSNEILNVRHRLSKDKVFYDIDSSIKAELEKVPLDGGLDERQKFQLGQWKAIHSKDGEKIYLGSEALIFQNGLLISREEFHLENGRDAVTIKGQVEFINIPTVPESGDSVTSPVGLGIFLRVSQGSIATIVSGIRCFIGFDGHLEISTQSIPGMDRRQEATVSGTLPCFSFVIDDYQDMDKIVMTVSRLKSCSDVVQHADEDHVTKIEFSMKDIEIHSHYMAIRAPSTQAFAVVDYFLMA</sequence>
<comment type="caution">
    <text evidence="4">The sequence shown here is derived from an EMBL/GenBank/DDBJ whole genome shotgun (WGS) entry which is preliminary data.</text>
</comment>
<dbReference type="Pfam" id="PF10223">
    <property type="entry name" value="Menorin_N"/>
    <property type="match status" value="1"/>
</dbReference>
<organism evidence="4 5">
    <name type="scientific">Paralvinella palmiformis</name>
    <dbReference type="NCBI Taxonomy" id="53620"/>
    <lineage>
        <taxon>Eukaryota</taxon>
        <taxon>Metazoa</taxon>
        <taxon>Spiralia</taxon>
        <taxon>Lophotrochozoa</taxon>
        <taxon>Annelida</taxon>
        <taxon>Polychaeta</taxon>
        <taxon>Sedentaria</taxon>
        <taxon>Canalipalpata</taxon>
        <taxon>Terebellida</taxon>
        <taxon>Terebelliformia</taxon>
        <taxon>Alvinellidae</taxon>
        <taxon>Paralvinella</taxon>
    </lineage>
</organism>
<proteinExistence type="inferred from homology"/>
<comment type="similarity">
    <text evidence="1">Belongs to the menorin family.</text>
</comment>
<evidence type="ECO:0000313" key="4">
    <source>
        <dbReference type="EMBL" id="KAK2161467.1"/>
    </source>
</evidence>
<keyword evidence="5" id="KW-1185">Reference proteome</keyword>
<accession>A0AAD9N8Y2</accession>
<dbReference type="InterPro" id="IPR019356">
    <property type="entry name" value="Menorin_dom"/>
</dbReference>
<dbReference type="GO" id="GO:0005615">
    <property type="term" value="C:extracellular space"/>
    <property type="evidence" value="ECO:0007669"/>
    <property type="project" value="TreeGrafter"/>
</dbReference>
<gene>
    <name evidence="4" type="ORF">LSH36_116g05003</name>
</gene>
<protein>
    <submittedName>
        <fullName evidence="4">Uncharacterized protein</fullName>
    </submittedName>
</protein>
<dbReference type="Pfam" id="PF25161">
    <property type="entry name" value="Menorin_C"/>
    <property type="match status" value="1"/>
</dbReference>
<reference evidence="4" key="1">
    <citation type="journal article" date="2023" name="Mol. Biol. Evol.">
        <title>Third-Generation Sequencing Reveals the Adaptive Role of the Epigenome in Three Deep-Sea Polychaetes.</title>
        <authorList>
            <person name="Perez M."/>
            <person name="Aroh O."/>
            <person name="Sun Y."/>
            <person name="Lan Y."/>
            <person name="Juniper S.K."/>
            <person name="Young C.R."/>
            <person name="Angers B."/>
            <person name="Qian P.Y."/>
        </authorList>
    </citation>
    <scope>NUCLEOTIDE SEQUENCE</scope>
    <source>
        <strain evidence="4">P08H-3</strain>
    </source>
</reference>
<evidence type="ECO:0000259" key="2">
    <source>
        <dbReference type="Pfam" id="PF10223"/>
    </source>
</evidence>
<feature type="domain" description="Menorin-like" evidence="2">
    <location>
        <begin position="2"/>
        <end position="217"/>
    </location>
</feature>
<feature type="domain" description="Menorin C-terminal" evidence="3">
    <location>
        <begin position="263"/>
        <end position="392"/>
    </location>
</feature>
<dbReference type="InterPro" id="IPR057489">
    <property type="entry name" value="Menorin_C"/>
</dbReference>
<evidence type="ECO:0000313" key="5">
    <source>
        <dbReference type="Proteomes" id="UP001208570"/>
    </source>
</evidence>
<dbReference type="PANTHER" id="PTHR21184:SF6">
    <property type="entry name" value="CONSERVED PLASMA MEMBRANE PROTEIN"/>
    <property type="match status" value="1"/>
</dbReference>
<evidence type="ECO:0000259" key="3">
    <source>
        <dbReference type="Pfam" id="PF25161"/>
    </source>
</evidence>
<evidence type="ECO:0000256" key="1">
    <source>
        <dbReference type="ARBA" id="ARBA00044953"/>
    </source>
</evidence>
<name>A0AAD9N8Y2_9ANNE</name>
<dbReference type="EMBL" id="JAODUP010000116">
    <property type="protein sequence ID" value="KAK2161467.1"/>
    <property type="molecule type" value="Genomic_DNA"/>
</dbReference>
<dbReference type="AlphaFoldDB" id="A0AAD9N8Y2"/>